<sequence length="345" mass="38773">MITPKHSRKTRVCSGTERIKKPAVIAVIGSGVIGRRHLEALSLMDRPVTLEVVDPSAEALLKAERALQEAGLPRRTITVRYRHNLEGLPSKLDLAVVAVKADVRRLVLEDLLARVTVPYLVLEKILFQKLPDYGRIRELLGRNGVKAWVNCPLRAMAFFKLLRRKTEGLPLNYSFCASHLGLGCNSIHHLDLFVFLSGRNDIILDASLLDQELAAAKRPGFVEFTGTLTARNGKGGTVRITSYRRGSAPPMLTIFCESIRFIYRLNEQTAWVAEPRSGWRWRAVPLPFPKQSRLTHLVARQILNEGVSDLPTFEESARLHVLLLQALLPKTGRREWEEEGLCPIT</sequence>
<dbReference type="GO" id="GO:0000166">
    <property type="term" value="F:nucleotide binding"/>
    <property type="evidence" value="ECO:0007669"/>
    <property type="project" value="InterPro"/>
</dbReference>
<dbReference type="SUPFAM" id="SSF51735">
    <property type="entry name" value="NAD(P)-binding Rossmann-fold domains"/>
    <property type="match status" value="1"/>
</dbReference>
<dbReference type="Proteomes" id="UP000008544">
    <property type="component" value="Chromosome"/>
</dbReference>
<dbReference type="STRING" id="477974.Daud_0022"/>
<dbReference type="KEGG" id="dau:Daud_0022"/>
<dbReference type="AlphaFoldDB" id="B1I154"/>
<dbReference type="EMBL" id="CP000860">
    <property type="protein sequence ID" value="ACA58591.1"/>
    <property type="molecule type" value="Genomic_DNA"/>
</dbReference>
<reference evidence="2 3" key="2">
    <citation type="journal article" date="2008" name="Science">
        <title>Environmental genomics reveals a single-species ecosystem deep within Earth.</title>
        <authorList>
            <person name="Chivian D."/>
            <person name="Brodie E.L."/>
            <person name="Alm E.J."/>
            <person name="Culley D.E."/>
            <person name="Dehal P.S."/>
            <person name="Desantis T.Z."/>
            <person name="Gihring T.M."/>
            <person name="Lapidus A."/>
            <person name="Lin L.H."/>
            <person name="Lowry S.R."/>
            <person name="Moser D.P."/>
            <person name="Richardson P.M."/>
            <person name="Southam G."/>
            <person name="Wanger G."/>
            <person name="Pratt L.M."/>
            <person name="Andersen G.L."/>
            <person name="Hazen T.C."/>
            <person name="Brockman F.J."/>
            <person name="Arkin A.P."/>
            <person name="Onstott T.C."/>
        </authorList>
    </citation>
    <scope>NUCLEOTIDE SEQUENCE [LARGE SCALE GENOMIC DNA]</scope>
    <source>
        <strain evidence="2 3">MP104C</strain>
    </source>
</reference>
<dbReference type="Pfam" id="PF01408">
    <property type="entry name" value="GFO_IDH_MocA"/>
    <property type="match status" value="1"/>
</dbReference>
<dbReference type="InterPro" id="IPR036291">
    <property type="entry name" value="NAD(P)-bd_dom_sf"/>
</dbReference>
<keyword evidence="3" id="KW-1185">Reference proteome</keyword>
<organism evidence="2 3">
    <name type="scientific">Desulforudis audaxviator (strain MP104C)</name>
    <dbReference type="NCBI Taxonomy" id="477974"/>
    <lineage>
        <taxon>Bacteria</taxon>
        <taxon>Bacillati</taxon>
        <taxon>Bacillota</taxon>
        <taxon>Clostridia</taxon>
        <taxon>Thermoanaerobacterales</taxon>
        <taxon>Candidatus Desulforudaceae</taxon>
        <taxon>Candidatus Desulforudis</taxon>
    </lineage>
</organism>
<reference evidence="3" key="1">
    <citation type="submission" date="2007-10" db="EMBL/GenBank/DDBJ databases">
        <title>Complete sequence of chromosome of Desulforudis audaxviator MP104C.</title>
        <authorList>
            <person name="Copeland A."/>
            <person name="Lucas S."/>
            <person name="Lapidus A."/>
            <person name="Barry K."/>
            <person name="Glavina del Rio T."/>
            <person name="Dalin E."/>
            <person name="Tice H."/>
            <person name="Bruce D."/>
            <person name="Pitluck S."/>
            <person name="Lowry S.R."/>
            <person name="Larimer F."/>
            <person name="Land M.L."/>
            <person name="Hauser L."/>
            <person name="Kyrpides N."/>
            <person name="Ivanova N.N."/>
            <person name="Richardson P."/>
        </authorList>
    </citation>
    <scope>NUCLEOTIDE SEQUENCE [LARGE SCALE GENOMIC DNA]</scope>
    <source>
        <strain evidence="3">MP104C</strain>
    </source>
</reference>
<dbReference type="OrthoDB" id="2043779at2"/>
<protein>
    <submittedName>
        <fullName evidence="2">Oxidoreductase domain protein</fullName>
    </submittedName>
</protein>
<dbReference type="RefSeq" id="WP_012301185.1">
    <property type="nucleotide sequence ID" value="NC_010424.1"/>
</dbReference>
<evidence type="ECO:0000313" key="2">
    <source>
        <dbReference type="EMBL" id="ACA58591.1"/>
    </source>
</evidence>
<name>B1I154_DESAP</name>
<dbReference type="HOGENOM" id="CLU_846263_0_0_9"/>
<evidence type="ECO:0000259" key="1">
    <source>
        <dbReference type="Pfam" id="PF01408"/>
    </source>
</evidence>
<feature type="domain" description="Gfo/Idh/MocA-like oxidoreductase N-terminal" evidence="1">
    <location>
        <begin position="25"/>
        <end position="150"/>
    </location>
</feature>
<evidence type="ECO:0000313" key="3">
    <source>
        <dbReference type="Proteomes" id="UP000008544"/>
    </source>
</evidence>
<proteinExistence type="predicted"/>
<dbReference type="InterPro" id="IPR000683">
    <property type="entry name" value="Gfo/Idh/MocA-like_OxRdtase_N"/>
</dbReference>
<dbReference type="Gene3D" id="3.40.50.720">
    <property type="entry name" value="NAD(P)-binding Rossmann-like Domain"/>
    <property type="match status" value="1"/>
</dbReference>
<accession>B1I154</accession>
<dbReference type="eggNOG" id="COG0673">
    <property type="taxonomic scope" value="Bacteria"/>
</dbReference>
<gene>
    <name evidence="2" type="ordered locus">Daud_0022</name>
</gene>